<proteinExistence type="predicted"/>
<dbReference type="EMBL" id="CP028903">
    <property type="protein sequence ID" value="AWB07193.1"/>
    <property type="molecule type" value="Genomic_DNA"/>
</dbReference>
<evidence type="ECO:0000313" key="1">
    <source>
        <dbReference type="EMBL" id="AWB07193.1"/>
    </source>
</evidence>
<dbReference type="OrthoDB" id="7865015at2"/>
<evidence type="ECO:0008006" key="3">
    <source>
        <dbReference type="Google" id="ProtNLM"/>
    </source>
</evidence>
<sequence>MTTTPILDTRSFPLVWLRAPARPLDAEEAKALIAGLIRLLDGERPYVVISEGGSPALPRDEERSFALWFKSDRDRLARLCGGMAMVIPPGPAHDDAVRQVAKAAAAYPYPVAVIPDTDTAMAWAHSRLERTAP</sequence>
<keyword evidence="2" id="KW-1185">Reference proteome</keyword>
<geneLocation type="plasmid" evidence="1 2">
    <name>pYZ2</name>
</geneLocation>
<dbReference type="RefSeq" id="WP_108547489.1">
    <property type="nucleotide sequence ID" value="NZ_CP028903.1"/>
</dbReference>
<dbReference type="Proteomes" id="UP000077405">
    <property type="component" value="Plasmid pYZ2"/>
</dbReference>
<gene>
    <name evidence="1" type="ORF">A6A40_19195</name>
</gene>
<keyword evidence="1" id="KW-0614">Plasmid</keyword>
<protein>
    <recommendedName>
        <fullName evidence="3">STAS/SEC14 domain-containing protein</fullName>
    </recommendedName>
</protein>
<organism evidence="1 2">
    <name type="scientific">Azospirillum humicireducens</name>
    <dbReference type="NCBI Taxonomy" id="1226968"/>
    <lineage>
        <taxon>Bacteria</taxon>
        <taxon>Pseudomonadati</taxon>
        <taxon>Pseudomonadota</taxon>
        <taxon>Alphaproteobacteria</taxon>
        <taxon>Rhodospirillales</taxon>
        <taxon>Azospirillaceae</taxon>
        <taxon>Azospirillum</taxon>
    </lineage>
</organism>
<accession>A0A2R4VRV9</accession>
<name>A0A2R4VRV9_9PROT</name>
<reference evidence="1 2" key="1">
    <citation type="submission" date="2018-04" db="EMBL/GenBank/DDBJ databases">
        <title>Complete genome sequence of the nitrogen-fixing bacterium Azospirillum humicireducens type strain SgZ-5.</title>
        <authorList>
            <person name="Yu Z."/>
        </authorList>
    </citation>
    <scope>NUCLEOTIDE SEQUENCE [LARGE SCALE GENOMIC DNA]</scope>
    <source>
        <strain evidence="1 2">SgZ-5</strain>
        <plasmid evidence="1 2">pYZ2</plasmid>
    </source>
</reference>
<evidence type="ECO:0000313" key="2">
    <source>
        <dbReference type="Proteomes" id="UP000077405"/>
    </source>
</evidence>
<dbReference type="AlphaFoldDB" id="A0A2R4VRV9"/>
<dbReference type="KEGG" id="ahu:A6A40_19195"/>